<feature type="compositionally biased region" description="Low complexity" evidence="1">
    <location>
        <begin position="439"/>
        <end position="450"/>
    </location>
</feature>
<dbReference type="RefSeq" id="XP_034014676.1">
    <property type="nucleotide sequence ID" value="XM_034158311.1"/>
</dbReference>
<dbReference type="OrthoDB" id="303107at2759"/>
<evidence type="ECO:0000313" key="3">
    <source>
        <dbReference type="Proteomes" id="UP000449547"/>
    </source>
</evidence>
<feature type="region of interest" description="Disordered" evidence="1">
    <location>
        <begin position="379"/>
        <end position="450"/>
    </location>
</feature>
<dbReference type="GeneID" id="54779187"/>
<evidence type="ECO:0000313" key="2">
    <source>
        <dbReference type="EMBL" id="KAA8907489.1"/>
    </source>
</evidence>
<evidence type="ECO:0008006" key="4">
    <source>
        <dbReference type="Google" id="ProtNLM"/>
    </source>
</evidence>
<gene>
    <name evidence="2" type="ORF">DIURU_000534</name>
</gene>
<dbReference type="EMBL" id="SWFT01000022">
    <property type="protein sequence ID" value="KAA8907489.1"/>
    <property type="molecule type" value="Genomic_DNA"/>
</dbReference>
<name>A0A642V2L6_DIURU</name>
<dbReference type="VEuPathDB" id="FungiDB:DIURU_000534"/>
<accession>A0A642V2L6</accession>
<dbReference type="Proteomes" id="UP000449547">
    <property type="component" value="Unassembled WGS sequence"/>
</dbReference>
<reference evidence="2 3" key="1">
    <citation type="submission" date="2019-07" db="EMBL/GenBank/DDBJ databases">
        <title>Genome assembly of two rare yeast pathogens: Diutina rugosa and Trichomonascus ciferrii.</title>
        <authorList>
            <person name="Mixao V."/>
            <person name="Saus E."/>
            <person name="Hansen A."/>
            <person name="Lass-Flor C."/>
            <person name="Gabaldon T."/>
        </authorList>
    </citation>
    <scope>NUCLEOTIDE SEQUENCE [LARGE SCALE GENOMIC DNA]</scope>
    <source>
        <strain evidence="2 3">CBS 613</strain>
    </source>
</reference>
<dbReference type="OMA" id="QHDNQND"/>
<dbReference type="AlphaFoldDB" id="A0A642V2L6"/>
<protein>
    <recommendedName>
        <fullName evidence="4">WHIM1 domain-containing protein</fullName>
    </recommendedName>
</protein>
<feature type="non-terminal residue" evidence="2">
    <location>
        <position position="450"/>
    </location>
</feature>
<proteinExistence type="predicted"/>
<comment type="caution">
    <text evidence="2">The sequence shown here is derived from an EMBL/GenBank/DDBJ whole genome shotgun (WGS) entry which is preliminary data.</text>
</comment>
<keyword evidence="3" id="KW-1185">Reference proteome</keyword>
<sequence length="450" mass="51792">MAPVAKYTEAHPANQLTVGSPELVAALIRAHPITLPNHGSLQTDELVKLRVSEPYMYVVSWLYQCRGFVKLADEYFDVDIFELELLNHFPSTSFLMVTDDYDASSSNNLFITKLKVALMSSLQNQKLSSIANFERIYRVWFGVNTPLKGTEAEDDDGNVVPIDDPQNEVRFDELSITDKFQVLYTLITTISDNYNFRRWVESSNLSSEQLRPETVLTEVDGITSTSLQLFYDDTYIYERTVEYPKLNEPKKRQHAPRFPDLHYRADQFDVAPPKYKLVVANVYELELMIKQLRQRDSHDSERVADLLESAEFVDNVLECEIQKRKFIAQKKKELELAGMIASRKRSSRLEAKQKREAEEARLKQMEQAELRLGAQQRIERRRQQRAKQLYQEQFARDARTRSSRHHQSPMNEPIKDTTSHLEVSPSPVPEQPHLRDKLGAATGSAPAPAG</sequence>
<evidence type="ECO:0000256" key="1">
    <source>
        <dbReference type="SAM" id="MobiDB-lite"/>
    </source>
</evidence>
<organism evidence="2 3">
    <name type="scientific">Diutina rugosa</name>
    <name type="common">Yeast</name>
    <name type="synonym">Candida rugosa</name>
    <dbReference type="NCBI Taxonomy" id="5481"/>
    <lineage>
        <taxon>Eukaryota</taxon>
        <taxon>Fungi</taxon>
        <taxon>Dikarya</taxon>
        <taxon>Ascomycota</taxon>
        <taxon>Saccharomycotina</taxon>
        <taxon>Pichiomycetes</taxon>
        <taxon>Debaryomycetaceae</taxon>
        <taxon>Diutina</taxon>
    </lineage>
</organism>